<evidence type="ECO:0000256" key="1">
    <source>
        <dbReference type="SAM" id="MobiDB-lite"/>
    </source>
</evidence>
<dbReference type="AlphaFoldDB" id="A0A084WL46"/>
<sequence>MSAGGKVARNVEIGRVRADIQHDVQAAGPLRRADVPQQPQSSTFGDESHDDDRVPPDDDCVSLRWTL</sequence>
<evidence type="ECO:0000313" key="4">
    <source>
        <dbReference type="Proteomes" id="UP000030765"/>
    </source>
</evidence>
<accession>A0A084WL46</accession>
<organism evidence="2">
    <name type="scientific">Anopheles sinensis</name>
    <name type="common">Mosquito</name>
    <dbReference type="NCBI Taxonomy" id="74873"/>
    <lineage>
        <taxon>Eukaryota</taxon>
        <taxon>Metazoa</taxon>
        <taxon>Ecdysozoa</taxon>
        <taxon>Arthropoda</taxon>
        <taxon>Hexapoda</taxon>
        <taxon>Insecta</taxon>
        <taxon>Pterygota</taxon>
        <taxon>Neoptera</taxon>
        <taxon>Endopterygota</taxon>
        <taxon>Diptera</taxon>
        <taxon>Nematocera</taxon>
        <taxon>Culicoidea</taxon>
        <taxon>Culicidae</taxon>
        <taxon>Anophelinae</taxon>
        <taxon>Anopheles</taxon>
    </lineage>
</organism>
<feature type="region of interest" description="Disordered" evidence="1">
    <location>
        <begin position="24"/>
        <end position="67"/>
    </location>
</feature>
<feature type="compositionally biased region" description="Basic and acidic residues" evidence="1">
    <location>
        <begin position="46"/>
        <end position="56"/>
    </location>
</feature>
<keyword evidence="4" id="KW-1185">Reference proteome</keyword>
<evidence type="ECO:0000313" key="2">
    <source>
        <dbReference type="EMBL" id="KFB50940.1"/>
    </source>
</evidence>
<reference evidence="3" key="2">
    <citation type="submission" date="2020-05" db="UniProtKB">
        <authorList>
            <consortium name="EnsemblMetazoa"/>
        </authorList>
    </citation>
    <scope>IDENTIFICATION</scope>
</reference>
<dbReference type="EnsemblMetazoa" id="ASIC018979-RA">
    <property type="protein sequence ID" value="ASIC018979-PA"/>
    <property type="gene ID" value="ASIC018979"/>
</dbReference>
<dbReference type="VEuPathDB" id="VectorBase:ASIC018979"/>
<dbReference type="EMBL" id="KE525350">
    <property type="protein sequence ID" value="KFB50940.1"/>
    <property type="molecule type" value="Genomic_DNA"/>
</dbReference>
<reference evidence="2 4" key="1">
    <citation type="journal article" date="2014" name="BMC Genomics">
        <title>Genome sequence of Anopheles sinensis provides insight into genetics basis of mosquito competence for malaria parasites.</title>
        <authorList>
            <person name="Zhou D."/>
            <person name="Zhang D."/>
            <person name="Ding G."/>
            <person name="Shi L."/>
            <person name="Hou Q."/>
            <person name="Ye Y."/>
            <person name="Xu Y."/>
            <person name="Zhou H."/>
            <person name="Xiong C."/>
            <person name="Li S."/>
            <person name="Yu J."/>
            <person name="Hong S."/>
            <person name="Yu X."/>
            <person name="Zou P."/>
            <person name="Chen C."/>
            <person name="Chang X."/>
            <person name="Wang W."/>
            <person name="Lv Y."/>
            <person name="Sun Y."/>
            <person name="Ma L."/>
            <person name="Shen B."/>
            <person name="Zhu C."/>
        </authorList>
    </citation>
    <scope>NUCLEOTIDE SEQUENCE [LARGE SCALE GENOMIC DNA]</scope>
</reference>
<name>A0A084WL46_ANOSI</name>
<gene>
    <name evidence="2" type="ORF">ZHAS_00018979</name>
</gene>
<protein>
    <submittedName>
        <fullName evidence="2 3">CRISPR-associated protein Cas2</fullName>
    </submittedName>
</protein>
<dbReference type="Proteomes" id="UP000030765">
    <property type="component" value="Unassembled WGS sequence"/>
</dbReference>
<proteinExistence type="predicted"/>
<evidence type="ECO:0000313" key="3">
    <source>
        <dbReference type="EnsemblMetazoa" id="ASIC018979-PA"/>
    </source>
</evidence>
<dbReference type="EMBL" id="ATLV01024182">
    <property type="status" value="NOT_ANNOTATED_CDS"/>
    <property type="molecule type" value="Genomic_DNA"/>
</dbReference>